<evidence type="ECO:0000313" key="3">
    <source>
        <dbReference type="Proteomes" id="UP000654918"/>
    </source>
</evidence>
<feature type="compositionally biased region" description="Basic and acidic residues" evidence="1">
    <location>
        <begin position="122"/>
        <end position="132"/>
    </location>
</feature>
<reference evidence="2" key="1">
    <citation type="journal article" date="2020" name="Phytopathology">
        <title>Genome Sequence Resources of Colletotrichum truncatum, C. plurivorum, C. musicola, and C. sojae: Four Species Pathogenic to Soybean (Glycine max).</title>
        <authorList>
            <person name="Rogerio F."/>
            <person name="Boufleur T.R."/>
            <person name="Ciampi-Guillardi M."/>
            <person name="Sukno S.A."/>
            <person name="Thon M.R."/>
            <person name="Massola Junior N.S."/>
            <person name="Baroncelli R."/>
        </authorList>
    </citation>
    <scope>NUCLEOTIDE SEQUENCE</scope>
    <source>
        <strain evidence="2">LFN00145</strain>
    </source>
</reference>
<feature type="compositionally biased region" description="Polar residues" evidence="1">
    <location>
        <begin position="110"/>
        <end position="121"/>
    </location>
</feature>
<proteinExistence type="predicted"/>
<organism evidence="2 3">
    <name type="scientific">Colletotrichum plurivorum</name>
    <dbReference type="NCBI Taxonomy" id="2175906"/>
    <lineage>
        <taxon>Eukaryota</taxon>
        <taxon>Fungi</taxon>
        <taxon>Dikarya</taxon>
        <taxon>Ascomycota</taxon>
        <taxon>Pezizomycotina</taxon>
        <taxon>Sordariomycetes</taxon>
        <taxon>Hypocreomycetidae</taxon>
        <taxon>Glomerellales</taxon>
        <taxon>Glomerellaceae</taxon>
        <taxon>Colletotrichum</taxon>
        <taxon>Colletotrichum orchidearum species complex</taxon>
    </lineage>
</organism>
<keyword evidence="3" id="KW-1185">Reference proteome</keyword>
<dbReference type="AlphaFoldDB" id="A0A8H6KIP9"/>
<protein>
    <submittedName>
        <fullName evidence="2">Uncharacterized protein</fullName>
    </submittedName>
</protein>
<dbReference type="Proteomes" id="UP000654918">
    <property type="component" value="Unassembled WGS sequence"/>
</dbReference>
<feature type="compositionally biased region" description="Polar residues" evidence="1">
    <location>
        <begin position="1"/>
        <end position="15"/>
    </location>
</feature>
<sequence length="171" mass="18594">MNRSDNWRSVFSLSQSARKKKKTAKPAKGSPSPSPPPPSQTVSHPDPPRTSQAPRRHTMPGPSPMATLPVQSPDSDVSPKTAAQQKDEDKADYFSNEFQKVDEEGEGEATRSSTESSPVESTKSESRAERQRGSSISSLAFAPVRNLSLPQGNQKTTNKDRIRASSPPPNR</sequence>
<evidence type="ECO:0000313" key="2">
    <source>
        <dbReference type="EMBL" id="KAF6832207.1"/>
    </source>
</evidence>
<comment type="caution">
    <text evidence="2">The sequence shown here is derived from an EMBL/GenBank/DDBJ whole genome shotgun (WGS) entry which is preliminary data.</text>
</comment>
<dbReference type="EMBL" id="WIGO01000072">
    <property type="protein sequence ID" value="KAF6832207.1"/>
    <property type="molecule type" value="Genomic_DNA"/>
</dbReference>
<accession>A0A8H6KIP9</accession>
<feature type="region of interest" description="Disordered" evidence="1">
    <location>
        <begin position="1"/>
        <end position="171"/>
    </location>
</feature>
<gene>
    <name evidence="2" type="ORF">CPLU01_06306</name>
</gene>
<evidence type="ECO:0000256" key="1">
    <source>
        <dbReference type="SAM" id="MobiDB-lite"/>
    </source>
</evidence>
<name>A0A8H6KIP9_9PEZI</name>